<evidence type="ECO:0000256" key="3">
    <source>
        <dbReference type="ARBA" id="ARBA00022737"/>
    </source>
</evidence>
<dbReference type="PANTHER" id="PTHR43394">
    <property type="entry name" value="ATP-DEPENDENT PERMEASE MDL1, MITOCHONDRIAL"/>
    <property type="match status" value="1"/>
</dbReference>
<dbReference type="OMA" id="ARPNSHY"/>
<dbReference type="Pfam" id="PF00005">
    <property type="entry name" value="ABC_tran"/>
    <property type="match status" value="1"/>
</dbReference>
<organism evidence="6 8">
    <name type="scientific">Medicago truncatula</name>
    <name type="common">Barrel medic</name>
    <name type="synonym">Medicago tribuloides</name>
    <dbReference type="NCBI Taxonomy" id="3880"/>
    <lineage>
        <taxon>Eukaryota</taxon>
        <taxon>Viridiplantae</taxon>
        <taxon>Streptophyta</taxon>
        <taxon>Embryophyta</taxon>
        <taxon>Tracheophyta</taxon>
        <taxon>Spermatophyta</taxon>
        <taxon>Magnoliopsida</taxon>
        <taxon>eudicotyledons</taxon>
        <taxon>Gunneridae</taxon>
        <taxon>Pentapetalae</taxon>
        <taxon>rosids</taxon>
        <taxon>fabids</taxon>
        <taxon>Fabales</taxon>
        <taxon>Fabaceae</taxon>
        <taxon>Papilionoideae</taxon>
        <taxon>50 kb inversion clade</taxon>
        <taxon>NPAAA clade</taxon>
        <taxon>Hologalegina</taxon>
        <taxon>IRL clade</taxon>
        <taxon>Trifolieae</taxon>
        <taxon>Medicago</taxon>
    </lineage>
</organism>
<keyword evidence="8" id="KW-1185">Reference proteome</keyword>
<dbReference type="InterPro" id="IPR027417">
    <property type="entry name" value="P-loop_NTPase"/>
</dbReference>
<dbReference type="Gene3D" id="3.40.50.300">
    <property type="entry name" value="P-loop containing nucleotide triphosphate hydrolases"/>
    <property type="match status" value="1"/>
</dbReference>
<dbReference type="HOGENOM" id="CLU_1973845_0_0_1"/>
<dbReference type="InterPro" id="IPR039421">
    <property type="entry name" value="Type_1_exporter"/>
</dbReference>
<evidence type="ECO:0000313" key="7">
    <source>
        <dbReference type="EnsemblPlants" id="AET03165"/>
    </source>
</evidence>
<keyword evidence="4" id="KW-0325">Glycoprotein</keyword>
<keyword evidence="2" id="KW-0813">Transport</keyword>
<evidence type="ECO:0000256" key="2">
    <source>
        <dbReference type="ARBA" id="ARBA00022448"/>
    </source>
</evidence>
<keyword evidence="6" id="KW-0547">Nucleotide-binding</keyword>
<dbReference type="GO" id="GO:0016887">
    <property type="term" value="F:ATP hydrolysis activity"/>
    <property type="evidence" value="ECO:0007669"/>
    <property type="project" value="InterPro"/>
</dbReference>
<sequence length="127" mass="13614">MLVLALVGGSGSGKINRALDLSDAHSFINNLPDGLDFQEGNRKYRIQLAGGQKQRIAIRYHAIVKNPSVLLLDEALSALNAETTSIAIVEGGSIVETGIRDELISNSNSVLCISFKANLFQVLHSLP</sequence>
<dbReference type="EnsemblPlants" id="AET03165">
    <property type="protein sequence ID" value="AET03165"/>
    <property type="gene ID" value="MTR_8g063480"/>
</dbReference>
<evidence type="ECO:0000313" key="8">
    <source>
        <dbReference type="Proteomes" id="UP000002051"/>
    </source>
</evidence>
<accession>G7LG51</accession>
<dbReference type="eggNOG" id="KOG0055">
    <property type="taxonomic scope" value="Eukaryota"/>
</dbReference>
<gene>
    <name evidence="6" type="ordered locus">MTR_8g063480</name>
</gene>
<reference evidence="6 8" key="1">
    <citation type="journal article" date="2011" name="Nature">
        <title>The Medicago genome provides insight into the evolution of rhizobial symbioses.</title>
        <authorList>
            <person name="Young N.D."/>
            <person name="Debelle F."/>
            <person name="Oldroyd G.E."/>
            <person name="Geurts R."/>
            <person name="Cannon S.B."/>
            <person name="Udvardi M.K."/>
            <person name="Benedito V.A."/>
            <person name="Mayer K.F."/>
            <person name="Gouzy J."/>
            <person name="Schoof H."/>
            <person name="Van de Peer Y."/>
            <person name="Proost S."/>
            <person name="Cook D.R."/>
            <person name="Meyers B.C."/>
            <person name="Spannagl M."/>
            <person name="Cheung F."/>
            <person name="De Mita S."/>
            <person name="Krishnakumar V."/>
            <person name="Gundlach H."/>
            <person name="Zhou S."/>
            <person name="Mudge J."/>
            <person name="Bharti A.K."/>
            <person name="Murray J.D."/>
            <person name="Naoumkina M.A."/>
            <person name="Rosen B."/>
            <person name="Silverstein K.A."/>
            <person name="Tang H."/>
            <person name="Rombauts S."/>
            <person name="Zhao P.X."/>
            <person name="Zhou P."/>
            <person name="Barbe V."/>
            <person name="Bardou P."/>
            <person name="Bechner M."/>
            <person name="Bellec A."/>
            <person name="Berger A."/>
            <person name="Berges H."/>
            <person name="Bidwell S."/>
            <person name="Bisseling T."/>
            <person name="Choisne N."/>
            <person name="Couloux A."/>
            <person name="Denny R."/>
            <person name="Deshpande S."/>
            <person name="Dai X."/>
            <person name="Doyle J.J."/>
            <person name="Dudez A.M."/>
            <person name="Farmer A.D."/>
            <person name="Fouteau S."/>
            <person name="Franken C."/>
            <person name="Gibelin C."/>
            <person name="Gish J."/>
            <person name="Goldstein S."/>
            <person name="Gonzalez A.J."/>
            <person name="Green P.J."/>
            <person name="Hallab A."/>
            <person name="Hartog M."/>
            <person name="Hua A."/>
            <person name="Humphray S.J."/>
            <person name="Jeong D.H."/>
            <person name="Jing Y."/>
            <person name="Jocker A."/>
            <person name="Kenton S.M."/>
            <person name="Kim D.J."/>
            <person name="Klee K."/>
            <person name="Lai H."/>
            <person name="Lang C."/>
            <person name="Lin S."/>
            <person name="Macmil S.L."/>
            <person name="Magdelenat G."/>
            <person name="Matthews L."/>
            <person name="McCorrison J."/>
            <person name="Monaghan E.L."/>
            <person name="Mun J.H."/>
            <person name="Najar F.Z."/>
            <person name="Nicholson C."/>
            <person name="Noirot C."/>
            <person name="O'Bleness M."/>
            <person name="Paule C.R."/>
            <person name="Poulain J."/>
            <person name="Prion F."/>
            <person name="Qin B."/>
            <person name="Qu C."/>
            <person name="Retzel E.F."/>
            <person name="Riddle C."/>
            <person name="Sallet E."/>
            <person name="Samain S."/>
            <person name="Samson N."/>
            <person name="Sanders I."/>
            <person name="Saurat O."/>
            <person name="Scarpelli C."/>
            <person name="Schiex T."/>
            <person name="Segurens B."/>
            <person name="Severin A.J."/>
            <person name="Sherrier D.J."/>
            <person name="Shi R."/>
            <person name="Sims S."/>
            <person name="Singer S.R."/>
            <person name="Sinharoy S."/>
            <person name="Sterck L."/>
            <person name="Viollet A."/>
            <person name="Wang B.B."/>
            <person name="Wang K."/>
            <person name="Wang M."/>
            <person name="Wang X."/>
            <person name="Warfsmann J."/>
            <person name="Weissenbach J."/>
            <person name="White D.D."/>
            <person name="White J.D."/>
            <person name="Wiley G.B."/>
            <person name="Wincker P."/>
            <person name="Xing Y."/>
            <person name="Yang L."/>
            <person name="Yao Z."/>
            <person name="Ying F."/>
            <person name="Zhai J."/>
            <person name="Zhou L."/>
            <person name="Zuber A."/>
            <person name="Denarie J."/>
            <person name="Dixon R.A."/>
            <person name="May G.D."/>
            <person name="Schwartz D.C."/>
            <person name="Rogers J."/>
            <person name="Quetier F."/>
            <person name="Town C.D."/>
            <person name="Roe B.A."/>
        </authorList>
    </citation>
    <scope>NUCLEOTIDE SEQUENCE [LARGE SCALE GENOMIC DNA]</scope>
    <source>
        <strain evidence="6">A17</strain>
        <strain evidence="7 8">cv. Jemalong A17</strain>
    </source>
</reference>
<proteinExistence type="inferred from homology"/>
<evidence type="ECO:0000256" key="4">
    <source>
        <dbReference type="ARBA" id="ARBA00023180"/>
    </source>
</evidence>
<comment type="similarity">
    <text evidence="1">Belongs to the ABC transporter superfamily. ABCB family. Multidrug resistance exporter (TC 3.A.1.201) subfamily.</text>
</comment>
<dbReference type="SUPFAM" id="SSF52540">
    <property type="entry name" value="P-loop containing nucleoside triphosphate hydrolases"/>
    <property type="match status" value="1"/>
</dbReference>
<evidence type="ECO:0000259" key="5">
    <source>
        <dbReference type="Pfam" id="PF00005"/>
    </source>
</evidence>
<dbReference type="GO" id="GO:0005524">
    <property type="term" value="F:ATP binding"/>
    <property type="evidence" value="ECO:0007669"/>
    <property type="project" value="UniProtKB-KW"/>
</dbReference>
<protein>
    <submittedName>
        <fullName evidence="6">ATP-binding ABC transporter</fullName>
    </submittedName>
</protein>
<dbReference type="AlphaFoldDB" id="G7LG51"/>
<feature type="domain" description="ABC transporter" evidence="5">
    <location>
        <begin position="39"/>
        <end position="76"/>
    </location>
</feature>
<keyword evidence="6" id="KW-0067">ATP-binding</keyword>
<keyword evidence="3" id="KW-0677">Repeat</keyword>
<name>G7LG51_MEDTR</name>
<dbReference type="InterPro" id="IPR003439">
    <property type="entry name" value="ABC_transporter-like_ATP-bd"/>
</dbReference>
<dbReference type="Proteomes" id="UP000002051">
    <property type="component" value="Chromosome 8"/>
</dbReference>
<dbReference type="PANTHER" id="PTHR43394:SF16">
    <property type="entry name" value="ABC TRANSPORTER B FAMILY MEMBER 4-LIKE ISOFORM X1"/>
    <property type="match status" value="1"/>
</dbReference>
<evidence type="ECO:0000256" key="1">
    <source>
        <dbReference type="ARBA" id="ARBA00007577"/>
    </source>
</evidence>
<evidence type="ECO:0000313" key="6">
    <source>
        <dbReference type="EMBL" id="AET03165.2"/>
    </source>
</evidence>
<dbReference type="PaxDb" id="3880-AES59666"/>
<reference evidence="6 8" key="2">
    <citation type="journal article" date="2014" name="BMC Genomics">
        <title>An improved genome release (version Mt4.0) for the model legume Medicago truncatula.</title>
        <authorList>
            <person name="Tang H."/>
            <person name="Krishnakumar V."/>
            <person name="Bidwell S."/>
            <person name="Rosen B."/>
            <person name="Chan A."/>
            <person name="Zhou S."/>
            <person name="Gentzbittel L."/>
            <person name="Childs K.L."/>
            <person name="Yandell M."/>
            <person name="Gundlach H."/>
            <person name="Mayer K.F."/>
            <person name="Schwartz D.C."/>
            <person name="Town C.D."/>
        </authorList>
    </citation>
    <scope>GENOME REANNOTATION</scope>
    <source>
        <strain evidence="7 8">cv. Jemalong A17</strain>
    </source>
</reference>
<accession>A0A0C3Y1M2</accession>
<reference evidence="7" key="3">
    <citation type="submission" date="2015-04" db="UniProtKB">
        <authorList>
            <consortium name="EnsemblPlants"/>
        </authorList>
    </citation>
    <scope>IDENTIFICATION</scope>
    <source>
        <strain evidence="7">cv. Jemalong A17</strain>
    </source>
</reference>
<dbReference type="EMBL" id="CM001224">
    <property type="protein sequence ID" value="AET03165.2"/>
    <property type="molecule type" value="Genomic_DNA"/>
</dbReference>
<dbReference type="STRING" id="3880.G7LG51"/>